<evidence type="ECO:0000313" key="4">
    <source>
        <dbReference type="EMBL" id="ASP37350.1"/>
    </source>
</evidence>
<dbReference type="InterPro" id="IPR003782">
    <property type="entry name" value="SCO1/SenC"/>
</dbReference>
<proteinExistence type="inferred from homology"/>
<dbReference type="EMBL" id="CP022530">
    <property type="protein sequence ID" value="ASP37350.1"/>
    <property type="molecule type" value="Genomic_DNA"/>
</dbReference>
<protein>
    <recommendedName>
        <fullName evidence="6">SCO family protein</fullName>
    </recommendedName>
</protein>
<dbReference type="AlphaFoldDB" id="A0A222FF15"/>
<feature type="binding site" evidence="2">
    <location>
        <position position="60"/>
    </location>
    <ligand>
        <name>Cu cation</name>
        <dbReference type="ChEBI" id="CHEBI:23378"/>
    </ligand>
</feature>
<feature type="disulfide bond" description="Redox-active" evidence="3">
    <location>
        <begin position="56"/>
        <end position="60"/>
    </location>
</feature>
<accession>A0A222FF15</accession>
<dbReference type="SUPFAM" id="SSF52833">
    <property type="entry name" value="Thioredoxin-like"/>
    <property type="match status" value="1"/>
</dbReference>
<evidence type="ECO:0000256" key="1">
    <source>
        <dbReference type="ARBA" id="ARBA00010996"/>
    </source>
</evidence>
<reference evidence="4 5" key="1">
    <citation type="submission" date="2017-07" db="EMBL/GenBank/DDBJ databases">
        <title>Annotated genome sequence of Bacterioplanes sanyensis isolated from Red Sea.</title>
        <authorList>
            <person name="Rehman Z.U."/>
        </authorList>
    </citation>
    <scope>NUCLEOTIDE SEQUENCE [LARGE SCALE GENOMIC DNA]</scope>
    <source>
        <strain evidence="4 5">NV9</strain>
    </source>
</reference>
<dbReference type="OrthoDB" id="5616157at2"/>
<keyword evidence="5" id="KW-1185">Reference proteome</keyword>
<dbReference type="InterPro" id="IPR036249">
    <property type="entry name" value="Thioredoxin-like_sf"/>
</dbReference>
<dbReference type="Proteomes" id="UP000202440">
    <property type="component" value="Chromosome"/>
</dbReference>
<evidence type="ECO:0008006" key="6">
    <source>
        <dbReference type="Google" id="ProtNLM"/>
    </source>
</evidence>
<dbReference type="GO" id="GO:0046872">
    <property type="term" value="F:metal ion binding"/>
    <property type="evidence" value="ECO:0007669"/>
    <property type="project" value="UniProtKB-KW"/>
</dbReference>
<evidence type="ECO:0000256" key="3">
    <source>
        <dbReference type="PIRSR" id="PIRSR603782-2"/>
    </source>
</evidence>
<feature type="binding site" evidence="2">
    <location>
        <position position="56"/>
    </location>
    <ligand>
        <name>Cu cation</name>
        <dbReference type="ChEBI" id="CHEBI:23378"/>
    </ligand>
</feature>
<dbReference type="RefSeq" id="WP_094058568.1">
    <property type="nucleotide sequence ID" value="NZ_CP022530.1"/>
</dbReference>
<evidence type="ECO:0000313" key="5">
    <source>
        <dbReference type="Proteomes" id="UP000202440"/>
    </source>
</evidence>
<organism evidence="4 5">
    <name type="scientific">Bacterioplanes sanyensis</name>
    <dbReference type="NCBI Taxonomy" id="1249553"/>
    <lineage>
        <taxon>Bacteria</taxon>
        <taxon>Pseudomonadati</taxon>
        <taxon>Pseudomonadota</taxon>
        <taxon>Gammaproteobacteria</taxon>
        <taxon>Oceanospirillales</taxon>
        <taxon>Oceanospirillaceae</taxon>
        <taxon>Bacterioplanes</taxon>
    </lineage>
</organism>
<comment type="similarity">
    <text evidence="1">Belongs to the SCO1/2 family.</text>
</comment>
<keyword evidence="2" id="KW-0186">Copper</keyword>
<keyword evidence="2" id="KW-0479">Metal-binding</keyword>
<dbReference type="Gene3D" id="3.40.30.10">
    <property type="entry name" value="Glutaredoxin"/>
    <property type="match status" value="1"/>
</dbReference>
<dbReference type="KEGG" id="bsan:CHH28_01020"/>
<dbReference type="Pfam" id="PF02630">
    <property type="entry name" value="SCO1-SenC"/>
    <property type="match status" value="1"/>
</dbReference>
<name>A0A222FF15_9GAMM</name>
<evidence type="ECO:0000256" key="2">
    <source>
        <dbReference type="PIRSR" id="PIRSR603782-1"/>
    </source>
</evidence>
<keyword evidence="3" id="KW-1015">Disulfide bond</keyword>
<sequence length="173" mass="18676">MRHFVIKPLLLLGFVGIFLAVPFLAGYEIRKITDNAQILEDLGADQVFVFFGFAACSDICPITLATFGRALEQDSGSDSAFLFVDIDPTSSVSLAQDYATAFHPQIHSLATSSRGYQALLSSLGEQTQISGSAIRHAGNVYVLRNNRPDWVVTQVIPPDKVTAAALTALMALE</sequence>
<gene>
    <name evidence="4" type="ORF">CHH28_01020</name>
</gene>